<evidence type="ECO:0000256" key="1">
    <source>
        <dbReference type="ARBA" id="ARBA00000085"/>
    </source>
</evidence>
<keyword evidence="4" id="KW-0808">Transferase</keyword>
<comment type="caution">
    <text evidence="11">The sequence shown here is derived from an EMBL/GenBank/DDBJ whole genome shotgun (WGS) entry which is preliminary data.</text>
</comment>
<gene>
    <name evidence="11" type="ORF">VW35_07505</name>
</gene>
<keyword evidence="6" id="KW-0418">Kinase</keyword>
<dbReference type="EMBL" id="LAJG01000014">
    <property type="protein sequence ID" value="KKB80247.1"/>
    <property type="molecule type" value="Genomic_DNA"/>
</dbReference>
<keyword evidence="5" id="KW-0547">Nucleotide-binding</keyword>
<dbReference type="Pfam" id="PF02518">
    <property type="entry name" value="HATPase_c"/>
    <property type="match status" value="1"/>
</dbReference>
<accession>A0A0F5LF90</accession>
<protein>
    <recommendedName>
        <fullName evidence="2">histidine kinase</fullName>
        <ecNumber evidence="2">2.7.13.3</ecNumber>
    </recommendedName>
</protein>
<evidence type="ECO:0000256" key="4">
    <source>
        <dbReference type="ARBA" id="ARBA00022679"/>
    </source>
</evidence>
<sequence length="473" mass="51070">MSAVGQGSTGLQAAVFGRRTVRRIAIWVSLVLVCSAAFVSLLLLQGIERQLNDITRTYAVRDTARELSSAMSQAEASQRGYMLTRDAQFLEPYNAAADTIDAHVAALLEMTSDDPTQAERMRSITGDIAGKMAEMARTVELVATRRQEEAQSLTETGMGARMMSEVRNTLEVFIAEENQKLVARNDAIDQSRIWLVAMIIASLAAAVSLAWALMSRTQKQVSAMAQRHRGLINQNEALEAEVAERTRAIEEARAHAERERQRVEALLQDTSHRIGNSLATVSSLLALQLMRTRSEEVRVALEAARLRVHAIASAHRRLRLGDDMESASAQDFLSAVLEDIATTQTDSGRISIEGKIDGIEVSARDATTLGILVGEFVTNALKHAFPNGRRGKVEVSLYRDPDGIPTLLVADNGVGISGELGEGGLGSVIIRQLAGQFGGTPQYTSGPGTGLRVIVSLPALTKSQTTPVNTAVE</sequence>
<keyword evidence="12" id="KW-1185">Reference proteome</keyword>
<keyword evidence="7" id="KW-0067">ATP-binding</keyword>
<dbReference type="EC" id="2.7.13.3" evidence="2"/>
<dbReference type="STRING" id="361041.VW35_07505"/>
<evidence type="ECO:0000313" key="11">
    <source>
        <dbReference type="EMBL" id="KKB80247.1"/>
    </source>
</evidence>
<dbReference type="InterPro" id="IPR003594">
    <property type="entry name" value="HATPase_dom"/>
</dbReference>
<dbReference type="InterPro" id="IPR007891">
    <property type="entry name" value="CHASE3"/>
</dbReference>
<name>A0A0F5LF90_9HYPH</name>
<dbReference type="InterPro" id="IPR005467">
    <property type="entry name" value="His_kinase_dom"/>
</dbReference>
<keyword evidence="8" id="KW-0175">Coiled coil</keyword>
<dbReference type="PANTHER" id="PTHR41523">
    <property type="entry name" value="TWO-COMPONENT SYSTEM SENSOR PROTEIN"/>
    <property type="match status" value="1"/>
</dbReference>
<feature type="coiled-coil region" evidence="8">
    <location>
        <begin position="221"/>
        <end position="273"/>
    </location>
</feature>
<dbReference type="Proteomes" id="UP000033514">
    <property type="component" value="Unassembled WGS sequence"/>
</dbReference>
<evidence type="ECO:0000256" key="3">
    <source>
        <dbReference type="ARBA" id="ARBA00022553"/>
    </source>
</evidence>
<dbReference type="InterPro" id="IPR036890">
    <property type="entry name" value="HATPase_C_sf"/>
</dbReference>
<keyword evidence="9" id="KW-0812">Transmembrane</keyword>
<feature type="transmembrane region" description="Helical" evidence="9">
    <location>
        <begin position="193"/>
        <end position="214"/>
    </location>
</feature>
<dbReference type="PANTHER" id="PTHR41523:SF8">
    <property type="entry name" value="ETHYLENE RESPONSE SENSOR PROTEIN"/>
    <property type="match status" value="1"/>
</dbReference>
<dbReference type="PROSITE" id="PS50109">
    <property type="entry name" value="HIS_KIN"/>
    <property type="match status" value="1"/>
</dbReference>
<dbReference type="Pfam" id="PF05227">
    <property type="entry name" value="CHASE3"/>
    <property type="match status" value="1"/>
</dbReference>
<keyword evidence="3" id="KW-0597">Phosphoprotein</keyword>
<dbReference type="GO" id="GO:0004673">
    <property type="term" value="F:protein histidine kinase activity"/>
    <property type="evidence" value="ECO:0007669"/>
    <property type="project" value="UniProtKB-EC"/>
</dbReference>
<feature type="domain" description="Histidine kinase" evidence="10">
    <location>
        <begin position="269"/>
        <end position="461"/>
    </location>
</feature>
<evidence type="ECO:0000256" key="2">
    <source>
        <dbReference type="ARBA" id="ARBA00012438"/>
    </source>
</evidence>
<organism evidence="11 12">
    <name type="scientific">Devosia soli</name>
    <dbReference type="NCBI Taxonomy" id="361041"/>
    <lineage>
        <taxon>Bacteria</taxon>
        <taxon>Pseudomonadati</taxon>
        <taxon>Pseudomonadota</taxon>
        <taxon>Alphaproteobacteria</taxon>
        <taxon>Hyphomicrobiales</taxon>
        <taxon>Devosiaceae</taxon>
        <taxon>Devosia</taxon>
    </lineage>
</organism>
<reference evidence="11 12" key="1">
    <citation type="submission" date="2015-03" db="EMBL/GenBank/DDBJ databases">
        <authorList>
            <person name="Hassan Y.I."/>
            <person name="Lepp D."/>
            <person name="Zhou T."/>
        </authorList>
    </citation>
    <scope>NUCLEOTIDE SEQUENCE [LARGE SCALE GENOMIC DNA]</scope>
    <source>
        <strain evidence="11 12">GH2-10</strain>
    </source>
</reference>
<comment type="catalytic activity">
    <reaction evidence="1">
        <text>ATP + protein L-histidine = ADP + protein N-phospho-L-histidine.</text>
        <dbReference type="EC" id="2.7.13.3"/>
    </reaction>
</comment>
<proteinExistence type="predicted"/>
<evidence type="ECO:0000256" key="8">
    <source>
        <dbReference type="SAM" id="Coils"/>
    </source>
</evidence>
<dbReference type="SUPFAM" id="SSF55874">
    <property type="entry name" value="ATPase domain of HSP90 chaperone/DNA topoisomerase II/histidine kinase"/>
    <property type="match status" value="1"/>
</dbReference>
<dbReference type="PATRIC" id="fig|361041.3.peg.838"/>
<feature type="transmembrane region" description="Helical" evidence="9">
    <location>
        <begin position="24"/>
        <end position="44"/>
    </location>
</feature>
<evidence type="ECO:0000259" key="10">
    <source>
        <dbReference type="PROSITE" id="PS50109"/>
    </source>
</evidence>
<keyword evidence="9" id="KW-1133">Transmembrane helix</keyword>
<dbReference type="Pfam" id="PF07568">
    <property type="entry name" value="HisKA_2"/>
    <property type="match status" value="1"/>
</dbReference>
<dbReference type="PRINTS" id="PR00344">
    <property type="entry name" value="BCTRLSENSOR"/>
</dbReference>
<dbReference type="AlphaFoldDB" id="A0A0F5LF90"/>
<dbReference type="Gene3D" id="3.30.565.10">
    <property type="entry name" value="Histidine kinase-like ATPase, C-terminal domain"/>
    <property type="match status" value="1"/>
</dbReference>
<evidence type="ECO:0000256" key="5">
    <source>
        <dbReference type="ARBA" id="ARBA00022741"/>
    </source>
</evidence>
<evidence type="ECO:0000256" key="9">
    <source>
        <dbReference type="SAM" id="Phobius"/>
    </source>
</evidence>
<dbReference type="SMART" id="SM00387">
    <property type="entry name" value="HATPase_c"/>
    <property type="match status" value="1"/>
</dbReference>
<dbReference type="InterPro" id="IPR011495">
    <property type="entry name" value="Sig_transdc_His_kin_sub2_dim/P"/>
</dbReference>
<evidence type="ECO:0000256" key="7">
    <source>
        <dbReference type="ARBA" id="ARBA00022840"/>
    </source>
</evidence>
<dbReference type="CDD" id="cd19410">
    <property type="entry name" value="HK9-like_sensor"/>
    <property type="match status" value="1"/>
</dbReference>
<dbReference type="InterPro" id="IPR004358">
    <property type="entry name" value="Sig_transdc_His_kin-like_C"/>
</dbReference>
<keyword evidence="9" id="KW-0472">Membrane</keyword>
<evidence type="ECO:0000313" key="12">
    <source>
        <dbReference type="Proteomes" id="UP000033514"/>
    </source>
</evidence>
<evidence type="ECO:0000256" key="6">
    <source>
        <dbReference type="ARBA" id="ARBA00022777"/>
    </source>
</evidence>
<dbReference type="GO" id="GO:0005524">
    <property type="term" value="F:ATP binding"/>
    <property type="evidence" value="ECO:0007669"/>
    <property type="project" value="UniProtKB-KW"/>
</dbReference>